<dbReference type="Proteomes" id="UP000198282">
    <property type="component" value="Unassembled WGS sequence"/>
</dbReference>
<keyword evidence="11" id="KW-1185">Reference proteome</keyword>
<dbReference type="AlphaFoldDB" id="A0A239NBR5"/>
<keyword evidence="5 9" id="KW-0812">Transmembrane</keyword>
<feature type="transmembrane region" description="Helical" evidence="9">
    <location>
        <begin position="167"/>
        <end position="192"/>
    </location>
</feature>
<organism evidence="10 11">
    <name type="scientific">Streptosporangium subroseum</name>
    <dbReference type="NCBI Taxonomy" id="106412"/>
    <lineage>
        <taxon>Bacteria</taxon>
        <taxon>Bacillati</taxon>
        <taxon>Actinomycetota</taxon>
        <taxon>Actinomycetes</taxon>
        <taxon>Streptosporangiales</taxon>
        <taxon>Streptosporangiaceae</taxon>
        <taxon>Streptosporangium</taxon>
    </lineage>
</organism>
<evidence type="ECO:0000313" key="11">
    <source>
        <dbReference type="Proteomes" id="UP000198282"/>
    </source>
</evidence>
<dbReference type="EMBL" id="FZOD01000054">
    <property type="protein sequence ID" value="SNT51874.1"/>
    <property type="molecule type" value="Genomic_DNA"/>
</dbReference>
<evidence type="ECO:0000256" key="1">
    <source>
        <dbReference type="ARBA" id="ARBA00004651"/>
    </source>
</evidence>
<accession>A0A239NBR5</accession>
<evidence type="ECO:0000256" key="9">
    <source>
        <dbReference type="SAM" id="Phobius"/>
    </source>
</evidence>
<evidence type="ECO:0000313" key="10">
    <source>
        <dbReference type="EMBL" id="SNT51874.1"/>
    </source>
</evidence>
<dbReference type="PANTHER" id="PTHR33908">
    <property type="entry name" value="MANNOSYLTRANSFERASE YKCB-RELATED"/>
    <property type="match status" value="1"/>
</dbReference>
<feature type="transmembrane region" description="Helical" evidence="9">
    <location>
        <begin position="87"/>
        <end position="107"/>
    </location>
</feature>
<keyword evidence="6 9" id="KW-1133">Transmembrane helix</keyword>
<dbReference type="GO" id="GO:0005886">
    <property type="term" value="C:plasma membrane"/>
    <property type="evidence" value="ECO:0007669"/>
    <property type="project" value="UniProtKB-SubCell"/>
</dbReference>
<evidence type="ECO:0000256" key="4">
    <source>
        <dbReference type="ARBA" id="ARBA00022679"/>
    </source>
</evidence>
<dbReference type="GO" id="GO:0016763">
    <property type="term" value="F:pentosyltransferase activity"/>
    <property type="evidence" value="ECO:0007669"/>
    <property type="project" value="TreeGrafter"/>
</dbReference>
<dbReference type="GO" id="GO:0009103">
    <property type="term" value="P:lipopolysaccharide biosynthetic process"/>
    <property type="evidence" value="ECO:0007669"/>
    <property type="project" value="UniProtKB-ARBA"/>
</dbReference>
<evidence type="ECO:0000256" key="3">
    <source>
        <dbReference type="ARBA" id="ARBA00022676"/>
    </source>
</evidence>
<feature type="transmembrane region" description="Helical" evidence="9">
    <location>
        <begin position="393"/>
        <end position="412"/>
    </location>
</feature>
<evidence type="ECO:0000256" key="7">
    <source>
        <dbReference type="ARBA" id="ARBA00023136"/>
    </source>
</evidence>
<name>A0A239NBR5_9ACTN</name>
<keyword evidence="4 10" id="KW-0808">Transferase</keyword>
<feature type="transmembrane region" description="Helical" evidence="9">
    <location>
        <begin position="114"/>
        <end position="131"/>
    </location>
</feature>
<dbReference type="PANTHER" id="PTHR33908:SF11">
    <property type="entry name" value="MEMBRANE PROTEIN"/>
    <property type="match status" value="1"/>
</dbReference>
<dbReference type="OrthoDB" id="5318634at2"/>
<comment type="subcellular location">
    <subcellularLocation>
        <location evidence="1">Cell membrane</location>
        <topology evidence="1">Multi-pass membrane protein</topology>
    </subcellularLocation>
</comment>
<keyword evidence="3 10" id="KW-0328">Glycosyltransferase</keyword>
<feature type="transmembrane region" description="Helical" evidence="9">
    <location>
        <begin position="21"/>
        <end position="42"/>
    </location>
</feature>
<evidence type="ECO:0000256" key="8">
    <source>
        <dbReference type="SAM" id="MobiDB-lite"/>
    </source>
</evidence>
<feature type="transmembrane region" description="Helical" evidence="9">
    <location>
        <begin position="259"/>
        <end position="277"/>
    </location>
</feature>
<feature type="transmembrane region" description="Helical" evidence="9">
    <location>
        <begin position="137"/>
        <end position="155"/>
    </location>
</feature>
<evidence type="ECO:0000256" key="2">
    <source>
        <dbReference type="ARBA" id="ARBA00022475"/>
    </source>
</evidence>
<gene>
    <name evidence="10" type="ORF">SAMN05216276_105411</name>
</gene>
<feature type="compositionally biased region" description="Low complexity" evidence="8">
    <location>
        <begin position="285"/>
        <end position="300"/>
    </location>
</feature>
<evidence type="ECO:0000256" key="5">
    <source>
        <dbReference type="ARBA" id="ARBA00022692"/>
    </source>
</evidence>
<keyword evidence="2" id="KW-1003">Cell membrane</keyword>
<keyword evidence="7 9" id="KW-0472">Membrane</keyword>
<feature type="transmembrane region" description="Helical" evidence="9">
    <location>
        <begin position="369"/>
        <end position="387"/>
    </location>
</feature>
<dbReference type="InterPro" id="IPR050297">
    <property type="entry name" value="LipidA_mod_glycosyltrf_83"/>
</dbReference>
<sequence length="520" mass="55087">MVKTWGKLGQVTLIARIARSPGALAALAFVFVLWRIGIPSFWRDESVSVMAATMSFDELWKLLDKIDAVHALYYLLLRPFAAFGGELAARLPSALAVAGATFGIVAIGRRVATPQVGMFAGLVYAVLPMVSRYGQEARSYALVSAVAVAATWVLLGERRSRYLGYGLLIALLGWFHLYALLLVPAHAVTILLRRRSEIIPWLASMVGAGVLLVPLALIASGQRDEQLFWLKVPGLADLGTFGVELAGGPKAWDATSLPMLFLGLLLVLALLGTWWALRAGARPRTSASTGAGAPPGTGPSVGVDALPGAGPRTGVDVLPEPDPNAGAGAPPGTGAGGALLASVALPWLILPVALSFAISQVYPIYNARYVLFVIPALALLAGAGLAAARRTPVGLAVFTALAVLSASAHLAVRAPDARPDDLRTLAAVLSAEQRPGDAVLYVPVKYRLFVAVYGEPYGKLVEPGARSTRVWLVSPRLRGTTWENDPRLKELKKEFRGGRTRAFGAVRLTLYTRSRISSNA</sequence>
<feature type="region of interest" description="Disordered" evidence="8">
    <location>
        <begin position="284"/>
        <end position="305"/>
    </location>
</feature>
<evidence type="ECO:0000256" key="6">
    <source>
        <dbReference type="ARBA" id="ARBA00022989"/>
    </source>
</evidence>
<feature type="transmembrane region" description="Helical" evidence="9">
    <location>
        <begin position="198"/>
        <end position="219"/>
    </location>
</feature>
<feature type="transmembrane region" description="Helical" evidence="9">
    <location>
        <begin position="338"/>
        <end position="357"/>
    </location>
</feature>
<protein>
    <submittedName>
        <fullName evidence="10">Mannosyltransferase</fullName>
    </submittedName>
</protein>
<reference evidence="10 11" key="1">
    <citation type="submission" date="2017-06" db="EMBL/GenBank/DDBJ databases">
        <authorList>
            <person name="Kim H.J."/>
            <person name="Triplett B.A."/>
        </authorList>
    </citation>
    <scope>NUCLEOTIDE SEQUENCE [LARGE SCALE GENOMIC DNA]</scope>
    <source>
        <strain evidence="10 11">CGMCC 4.2132</strain>
    </source>
</reference>
<proteinExistence type="predicted"/>